<reference evidence="1 2" key="1">
    <citation type="submission" date="2016-06" db="EMBL/GenBank/DDBJ databases">
        <authorList>
            <person name="Kjaerup R.B."/>
            <person name="Dalgaard T.S."/>
            <person name="Juul-Madsen H.R."/>
        </authorList>
    </citation>
    <scope>NUCLEOTIDE SEQUENCE [LARGE SCALE GENOMIC DNA]</scope>
    <source>
        <strain evidence="1 2">E152</strain>
    </source>
</reference>
<dbReference type="AlphaFoldDB" id="A0A1A2SQ86"/>
<protein>
    <submittedName>
        <fullName evidence="1">Uncharacterized protein</fullName>
    </submittedName>
</protein>
<comment type="caution">
    <text evidence="1">The sequence shown here is derived from an EMBL/GenBank/DDBJ whole genome shotgun (WGS) entry which is preliminary data.</text>
</comment>
<name>A0A1A2SQ86_MYCNT</name>
<dbReference type="Proteomes" id="UP000092389">
    <property type="component" value="Unassembled WGS sequence"/>
</dbReference>
<evidence type="ECO:0000313" key="1">
    <source>
        <dbReference type="EMBL" id="OBH66388.1"/>
    </source>
</evidence>
<gene>
    <name evidence="1" type="ORF">A5683_10900</name>
</gene>
<dbReference type="EMBL" id="LZJU01000201">
    <property type="protein sequence ID" value="OBH66388.1"/>
    <property type="molecule type" value="Genomic_DNA"/>
</dbReference>
<organism evidence="1 2">
    <name type="scientific">Mycobacterium mantenii</name>
    <dbReference type="NCBI Taxonomy" id="560555"/>
    <lineage>
        <taxon>Bacteria</taxon>
        <taxon>Bacillati</taxon>
        <taxon>Actinomycetota</taxon>
        <taxon>Actinomycetes</taxon>
        <taxon>Mycobacteriales</taxon>
        <taxon>Mycobacteriaceae</taxon>
        <taxon>Mycobacterium</taxon>
        <taxon>Mycobacterium avium complex (MAC)</taxon>
    </lineage>
</organism>
<evidence type="ECO:0000313" key="2">
    <source>
        <dbReference type="Proteomes" id="UP000092389"/>
    </source>
</evidence>
<sequence length="68" mass="7382">MDLMDAVDRDFVSVAFCLTPQRSTNAAGDGVKLQIVIWRPPGHMLDCVSCRELMVAFAAIGAGRSQLE</sequence>
<accession>A0A1A2SQ86</accession>
<proteinExistence type="predicted"/>